<evidence type="ECO:0000256" key="9">
    <source>
        <dbReference type="ARBA" id="ARBA00023315"/>
    </source>
</evidence>
<proteinExistence type="inferred from homology"/>
<dbReference type="PANTHER" id="PTHR43416">
    <property type="entry name" value="DIHYDROLIPOYLLYSINE-RESIDUE SUCCINYLTRANSFERASE COMPONENT OF 2-OXOGLUTARATE DEHYDROGENASE COMPLEX, MITOCHONDRIAL-RELATED"/>
    <property type="match status" value="1"/>
</dbReference>
<dbReference type="PROSITE" id="PS51826">
    <property type="entry name" value="PSBD"/>
    <property type="match status" value="1"/>
</dbReference>
<comment type="pathway">
    <text evidence="2 11">Amino-acid degradation; L-lysine degradation via saccharopine pathway; glutaryl-CoA from L-lysine: step 6/6.</text>
</comment>
<dbReference type="InterPro" id="IPR011053">
    <property type="entry name" value="Single_hybrid_motif"/>
</dbReference>
<dbReference type="GO" id="GO:0004149">
    <property type="term" value="F:dihydrolipoyllysine-residue succinyltransferase activity"/>
    <property type="evidence" value="ECO:0007669"/>
    <property type="project" value="UniProtKB-UniRule"/>
</dbReference>
<keyword evidence="9 11" id="KW-0012">Acyltransferase</keyword>
<feature type="region of interest" description="Disordered" evidence="12">
    <location>
        <begin position="171"/>
        <end position="221"/>
    </location>
</feature>
<dbReference type="OrthoDB" id="9805770at2"/>
<protein>
    <recommendedName>
        <fullName evidence="5 11">Dihydrolipoyllysine-residue succinyltransferase component of 2-oxoglutarate dehydrogenase complex</fullName>
        <ecNumber evidence="4 11">2.3.1.61</ecNumber>
    </recommendedName>
    <alternativeName>
        <fullName evidence="11">2-oxoglutarate dehydrogenase complex component E2</fullName>
    </alternativeName>
</protein>
<dbReference type="InterPro" id="IPR004167">
    <property type="entry name" value="PSBD"/>
</dbReference>
<accession>A0A1H7J6J5</accession>
<evidence type="ECO:0000256" key="3">
    <source>
        <dbReference type="ARBA" id="ARBA00007317"/>
    </source>
</evidence>
<feature type="compositionally biased region" description="Basic and acidic residues" evidence="12">
    <location>
        <begin position="96"/>
        <end position="113"/>
    </location>
</feature>
<feature type="domain" description="Lipoyl-binding" evidence="13">
    <location>
        <begin position="2"/>
        <end position="77"/>
    </location>
</feature>
<dbReference type="GO" id="GO:0006099">
    <property type="term" value="P:tricarboxylic acid cycle"/>
    <property type="evidence" value="ECO:0007669"/>
    <property type="project" value="UniProtKB-UniRule"/>
</dbReference>
<dbReference type="UniPathway" id="UPA00868">
    <property type="reaction ID" value="UER00840"/>
</dbReference>
<dbReference type="CDD" id="cd06849">
    <property type="entry name" value="lipoyl_domain"/>
    <property type="match status" value="1"/>
</dbReference>
<dbReference type="Pfam" id="PF02817">
    <property type="entry name" value="E3_binding"/>
    <property type="match status" value="1"/>
</dbReference>
<feature type="region of interest" description="Disordered" evidence="12">
    <location>
        <begin position="73"/>
        <end position="132"/>
    </location>
</feature>
<dbReference type="GO" id="GO:0033512">
    <property type="term" value="P:L-lysine catabolic process to acetyl-CoA via saccharopine"/>
    <property type="evidence" value="ECO:0007669"/>
    <property type="project" value="UniProtKB-UniRule"/>
</dbReference>
<evidence type="ECO:0000256" key="2">
    <source>
        <dbReference type="ARBA" id="ARBA00005145"/>
    </source>
</evidence>
<dbReference type="EC" id="2.3.1.61" evidence="4 11"/>
<dbReference type="AlphaFoldDB" id="A0A1H7J6J5"/>
<evidence type="ECO:0000256" key="6">
    <source>
        <dbReference type="ARBA" id="ARBA00022532"/>
    </source>
</evidence>
<dbReference type="RefSeq" id="WP_090251866.1">
    <property type="nucleotide sequence ID" value="NZ_FOAA01000004.1"/>
</dbReference>
<comment type="similarity">
    <text evidence="3 11">Belongs to the 2-oxoacid dehydrogenase family.</text>
</comment>
<dbReference type="FunFam" id="3.30.559.10:FF:000007">
    <property type="entry name" value="Dihydrolipoamide acetyltransferase component of pyruvate dehydrogenase complex"/>
    <property type="match status" value="1"/>
</dbReference>
<dbReference type="InterPro" id="IPR036625">
    <property type="entry name" value="E3-bd_dom_sf"/>
</dbReference>
<dbReference type="Gene3D" id="4.10.320.10">
    <property type="entry name" value="E3-binding domain"/>
    <property type="match status" value="1"/>
</dbReference>
<evidence type="ECO:0000259" key="14">
    <source>
        <dbReference type="PROSITE" id="PS51826"/>
    </source>
</evidence>
<dbReference type="InterPro" id="IPR006255">
    <property type="entry name" value="SucB"/>
</dbReference>
<dbReference type="SUPFAM" id="SSF52777">
    <property type="entry name" value="CoA-dependent acyltransferases"/>
    <property type="match status" value="1"/>
</dbReference>
<keyword evidence="7 11" id="KW-0808">Transferase</keyword>
<dbReference type="Proteomes" id="UP000199256">
    <property type="component" value="Unassembled WGS sequence"/>
</dbReference>
<dbReference type="GO" id="GO:0005829">
    <property type="term" value="C:cytosol"/>
    <property type="evidence" value="ECO:0007669"/>
    <property type="project" value="TreeGrafter"/>
</dbReference>
<keyword evidence="6 11" id="KW-0816">Tricarboxylic acid cycle</keyword>
<dbReference type="Gene3D" id="3.30.559.10">
    <property type="entry name" value="Chloramphenicol acetyltransferase-like domain"/>
    <property type="match status" value="1"/>
</dbReference>
<organism evidence="15 16">
    <name type="scientific">Ectothiorhodospira marina</name>
    <dbReference type="NCBI Taxonomy" id="1396821"/>
    <lineage>
        <taxon>Bacteria</taxon>
        <taxon>Pseudomonadati</taxon>
        <taxon>Pseudomonadota</taxon>
        <taxon>Gammaproteobacteria</taxon>
        <taxon>Chromatiales</taxon>
        <taxon>Ectothiorhodospiraceae</taxon>
        <taxon>Ectothiorhodospira</taxon>
    </lineage>
</organism>
<dbReference type="GO" id="GO:0045252">
    <property type="term" value="C:oxoglutarate dehydrogenase complex"/>
    <property type="evidence" value="ECO:0007669"/>
    <property type="project" value="UniProtKB-UniRule"/>
</dbReference>
<evidence type="ECO:0000256" key="4">
    <source>
        <dbReference type="ARBA" id="ARBA00012945"/>
    </source>
</evidence>
<comment type="catalytic activity">
    <reaction evidence="10 11">
        <text>N(6)-[(R)-dihydrolipoyl]-L-lysyl-[protein] + succinyl-CoA = N(6)-[(R)-S(8)-succinyldihydrolipoyl]-L-lysyl-[protein] + CoA</text>
        <dbReference type="Rhea" id="RHEA:15213"/>
        <dbReference type="Rhea" id="RHEA-COMP:10475"/>
        <dbReference type="Rhea" id="RHEA-COMP:20092"/>
        <dbReference type="ChEBI" id="CHEBI:57287"/>
        <dbReference type="ChEBI" id="CHEBI:57292"/>
        <dbReference type="ChEBI" id="CHEBI:83100"/>
        <dbReference type="ChEBI" id="CHEBI:83120"/>
        <dbReference type="EC" id="2.3.1.61"/>
    </reaction>
</comment>
<dbReference type="SUPFAM" id="SSF51230">
    <property type="entry name" value="Single hybrid motif"/>
    <property type="match status" value="1"/>
</dbReference>
<feature type="compositionally biased region" description="Low complexity" evidence="12">
    <location>
        <begin position="191"/>
        <end position="214"/>
    </location>
</feature>
<feature type="domain" description="Peripheral subunit-binding (PSBD)" evidence="14">
    <location>
        <begin position="131"/>
        <end position="168"/>
    </location>
</feature>
<evidence type="ECO:0000256" key="8">
    <source>
        <dbReference type="ARBA" id="ARBA00022823"/>
    </source>
</evidence>
<dbReference type="SUPFAM" id="SSF47005">
    <property type="entry name" value="Peripheral subunit-binding domain of 2-oxo acid dehydrogenase complex"/>
    <property type="match status" value="1"/>
</dbReference>
<dbReference type="InterPro" id="IPR001078">
    <property type="entry name" value="2-oxoacid_DH_actylTfrase"/>
</dbReference>
<dbReference type="InterPro" id="IPR000089">
    <property type="entry name" value="Biotin_lipoyl"/>
</dbReference>
<evidence type="ECO:0000256" key="10">
    <source>
        <dbReference type="ARBA" id="ARBA00052761"/>
    </source>
</evidence>
<evidence type="ECO:0000256" key="12">
    <source>
        <dbReference type="SAM" id="MobiDB-lite"/>
    </source>
</evidence>
<dbReference type="STRING" id="1396821.SAMN05444515_104105"/>
<comment type="cofactor">
    <cofactor evidence="11">
        <name>(R)-lipoate</name>
        <dbReference type="ChEBI" id="CHEBI:83088"/>
    </cofactor>
    <text evidence="11">Binds 1 lipoyl cofactor covalently.</text>
</comment>
<name>A0A1H7J6J5_9GAMM</name>
<keyword evidence="16" id="KW-1185">Reference proteome</keyword>
<dbReference type="Gene3D" id="2.40.50.100">
    <property type="match status" value="1"/>
</dbReference>
<gene>
    <name evidence="15" type="ORF">SAMN05444515_104105</name>
</gene>
<dbReference type="NCBIfam" id="TIGR01347">
    <property type="entry name" value="sucB"/>
    <property type="match status" value="1"/>
</dbReference>
<dbReference type="EMBL" id="FOAA01000004">
    <property type="protein sequence ID" value="SEK70403.1"/>
    <property type="molecule type" value="Genomic_DNA"/>
</dbReference>
<evidence type="ECO:0000256" key="1">
    <source>
        <dbReference type="ARBA" id="ARBA00004052"/>
    </source>
</evidence>
<dbReference type="InterPro" id="IPR023213">
    <property type="entry name" value="CAT-like_dom_sf"/>
</dbReference>
<dbReference type="PROSITE" id="PS50968">
    <property type="entry name" value="BIOTINYL_LIPOYL"/>
    <property type="match status" value="1"/>
</dbReference>
<dbReference type="Pfam" id="PF00198">
    <property type="entry name" value="2-oxoacid_dh"/>
    <property type="match status" value="1"/>
</dbReference>
<dbReference type="Pfam" id="PF00364">
    <property type="entry name" value="Biotin_lipoyl"/>
    <property type="match status" value="1"/>
</dbReference>
<dbReference type="NCBIfam" id="NF004309">
    <property type="entry name" value="PRK05704.1"/>
    <property type="match status" value="1"/>
</dbReference>
<reference evidence="16" key="1">
    <citation type="submission" date="2016-10" db="EMBL/GenBank/DDBJ databases">
        <authorList>
            <person name="Varghese N."/>
            <person name="Submissions S."/>
        </authorList>
    </citation>
    <scope>NUCLEOTIDE SEQUENCE [LARGE SCALE GENOMIC DNA]</scope>
    <source>
        <strain evidence="16">DSM 241</strain>
    </source>
</reference>
<evidence type="ECO:0000256" key="11">
    <source>
        <dbReference type="RuleBase" id="RU361138"/>
    </source>
</evidence>
<keyword evidence="8 11" id="KW-0450">Lipoyl</keyword>
<dbReference type="InterPro" id="IPR003016">
    <property type="entry name" value="2-oxoA_DH_lipoyl-BS"/>
</dbReference>
<evidence type="ECO:0000256" key="7">
    <source>
        <dbReference type="ARBA" id="ARBA00022679"/>
    </source>
</evidence>
<evidence type="ECO:0000256" key="5">
    <source>
        <dbReference type="ARBA" id="ARBA00019511"/>
    </source>
</evidence>
<evidence type="ECO:0000259" key="13">
    <source>
        <dbReference type="PROSITE" id="PS50968"/>
    </source>
</evidence>
<evidence type="ECO:0000313" key="15">
    <source>
        <dbReference type="EMBL" id="SEK70403.1"/>
    </source>
</evidence>
<sequence length="446" mass="48176">MSTEVKIPQLPESVSDATIVSWHKRPGDAVQRDEILVDIETDKVVLEVPAPQDGVMEDIIEDEGSVVTAGQVIGHVKAGEETDSGGKGSGKKKSGKKDSGKDKRADKDNKPDSDAGEAASSSRSQTGDDPALSPAVRKLINEHDLDAGQIQGSGKGGRILKEDVVKHLEEMDTDSAPTPEPKAESKSDQDAPAAQAGKKPAAAPPASSASTAGGRTEKRVPMTRLRARVAERLVEAQQTAAMLTTFNEVNMKPVMELRAQYKDRFEKRHGVRLGFMSFFVKAATEALKRFPEVNASIDGKDIVYHGYFDIGIAVSAPRGLVVPILRDTDSLTMSDVERNINEFGKRAESGNLSMEDLTGGTFTISNGGIFGSLLSTPIINPPQSAILGMHRIQERPMAENGQVVIRPMMYLALSYDHRLVDGREAVQFLVTIKDMLEDPARLLLEV</sequence>
<dbReference type="InterPro" id="IPR050537">
    <property type="entry name" value="2-oxoacid_dehydrogenase"/>
</dbReference>
<dbReference type="PROSITE" id="PS00189">
    <property type="entry name" value="LIPOYL"/>
    <property type="match status" value="1"/>
</dbReference>
<dbReference type="PANTHER" id="PTHR43416:SF5">
    <property type="entry name" value="DIHYDROLIPOYLLYSINE-RESIDUE SUCCINYLTRANSFERASE COMPONENT OF 2-OXOGLUTARATE DEHYDROGENASE COMPLEX, MITOCHONDRIAL"/>
    <property type="match status" value="1"/>
</dbReference>
<evidence type="ECO:0000313" key="16">
    <source>
        <dbReference type="Proteomes" id="UP000199256"/>
    </source>
</evidence>
<comment type="function">
    <text evidence="1 11">E2 component of the 2-oxoglutarate dehydrogenase (OGDH) complex which catalyzes the second step in the conversion of 2-oxoglutarate to succinyl-CoA and CO(2).</text>
</comment>